<accession>A0A485NZP2</accession>
<organism evidence="2 3">
    <name type="scientific">Lynx pardinus</name>
    <name type="common">Iberian lynx</name>
    <name type="synonym">Felis pardina</name>
    <dbReference type="NCBI Taxonomy" id="191816"/>
    <lineage>
        <taxon>Eukaryota</taxon>
        <taxon>Metazoa</taxon>
        <taxon>Chordata</taxon>
        <taxon>Craniata</taxon>
        <taxon>Vertebrata</taxon>
        <taxon>Euteleostomi</taxon>
        <taxon>Mammalia</taxon>
        <taxon>Eutheria</taxon>
        <taxon>Laurasiatheria</taxon>
        <taxon>Carnivora</taxon>
        <taxon>Feliformia</taxon>
        <taxon>Felidae</taxon>
        <taxon>Felinae</taxon>
        <taxon>Lynx</taxon>
    </lineage>
</organism>
<keyword evidence="3" id="KW-1185">Reference proteome</keyword>
<feature type="region of interest" description="Disordered" evidence="1">
    <location>
        <begin position="29"/>
        <end position="63"/>
    </location>
</feature>
<sequence length="63" mass="7510">SRTQSFGAILMTYYIISTRQRPSALNYSRELPSKATKPSNMAEPLGSSCSRRRRRRRHRRRRR</sequence>
<feature type="non-terminal residue" evidence="2">
    <location>
        <position position="1"/>
    </location>
</feature>
<dbReference type="EMBL" id="CAAGRJ010024889">
    <property type="protein sequence ID" value="VFV37733.1"/>
    <property type="molecule type" value="Genomic_DNA"/>
</dbReference>
<evidence type="ECO:0000313" key="3">
    <source>
        <dbReference type="Proteomes" id="UP000386466"/>
    </source>
</evidence>
<proteinExistence type="predicted"/>
<feature type="compositionally biased region" description="Basic residues" evidence="1">
    <location>
        <begin position="50"/>
        <end position="63"/>
    </location>
</feature>
<protein>
    <submittedName>
        <fullName evidence="2">Uncharacterized protein</fullName>
    </submittedName>
</protein>
<reference evidence="2 3" key="1">
    <citation type="submission" date="2019-01" db="EMBL/GenBank/DDBJ databases">
        <authorList>
            <person name="Alioto T."/>
            <person name="Alioto T."/>
        </authorList>
    </citation>
    <scope>NUCLEOTIDE SEQUENCE [LARGE SCALE GENOMIC DNA]</scope>
</reference>
<dbReference type="Proteomes" id="UP000386466">
    <property type="component" value="Unassembled WGS sequence"/>
</dbReference>
<feature type="non-terminal residue" evidence="2">
    <location>
        <position position="63"/>
    </location>
</feature>
<gene>
    <name evidence="2" type="ORF">LYPA_23C022937</name>
</gene>
<evidence type="ECO:0000256" key="1">
    <source>
        <dbReference type="SAM" id="MobiDB-lite"/>
    </source>
</evidence>
<evidence type="ECO:0000313" key="2">
    <source>
        <dbReference type="EMBL" id="VFV37733.1"/>
    </source>
</evidence>
<name>A0A485NZP2_LYNPA</name>
<dbReference type="AlphaFoldDB" id="A0A485NZP2"/>